<reference evidence="2" key="1">
    <citation type="submission" date="2014-09" db="EMBL/GenBank/DDBJ databases">
        <authorList>
            <person name="Mudge J."/>
            <person name="Ramaraj T."/>
            <person name="Lindquist I.E."/>
            <person name="Bharti A.K."/>
            <person name="Sundararajan A."/>
            <person name="Cameron C.T."/>
            <person name="Woodward J.E."/>
            <person name="May G.D."/>
            <person name="Brubaker C."/>
            <person name="Broadhvest J."/>
            <person name="Wilkins T.A."/>
        </authorList>
    </citation>
    <scope>NUCLEOTIDE SEQUENCE</scope>
    <source>
        <strain evidence="2">cv. AKA8401</strain>
    </source>
</reference>
<accession>A0A0B0MQQ4</accession>
<gene>
    <name evidence="1" type="ORF">F383_24582</name>
</gene>
<comment type="caution">
    <text evidence="1">The sequence shown here is derived from an EMBL/GenBank/DDBJ whole genome shotgun (WGS) entry which is preliminary data.</text>
</comment>
<proteinExistence type="predicted"/>
<sequence>MILTWVTRPITRPCV</sequence>
<protein>
    <submittedName>
        <fullName evidence="1">Uncharacterized protein</fullName>
    </submittedName>
</protein>
<name>A0A0B0MQQ4_GOSAR</name>
<keyword evidence="2" id="KW-1185">Reference proteome</keyword>
<organism evidence="1 2">
    <name type="scientific">Gossypium arboreum</name>
    <name type="common">Tree cotton</name>
    <name type="synonym">Gossypium nanking</name>
    <dbReference type="NCBI Taxonomy" id="29729"/>
    <lineage>
        <taxon>Eukaryota</taxon>
        <taxon>Viridiplantae</taxon>
        <taxon>Streptophyta</taxon>
        <taxon>Embryophyta</taxon>
        <taxon>Tracheophyta</taxon>
        <taxon>Spermatophyta</taxon>
        <taxon>Magnoliopsida</taxon>
        <taxon>eudicotyledons</taxon>
        <taxon>Gunneridae</taxon>
        <taxon>Pentapetalae</taxon>
        <taxon>rosids</taxon>
        <taxon>malvids</taxon>
        <taxon>Malvales</taxon>
        <taxon>Malvaceae</taxon>
        <taxon>Malvoideae</taxon>
        <taxon>Gossypium</taxon>
    </lineage>
</organism>
<dbReference type="EMBL" id="JRRC01288156">
    <property type="protein sequence ID" value="KHG02702.1"/>
    <property type="molecule type" value="Genomic_DNA"/>
</dbReference>
<evidence type="ECO:0000313" key="1">
    <source>
        <dbReference type="EMBL" id="KHG02702.1"/>
    </source>
</evidence>
<dbReference type="Proteomes" id="UP000032142">
    <property type="component" value="Unassembled WGS sequence"/>
</dbReference>
<evidence type="ECO:0000313" key="2">
    <source>
        <dbReference type="Proteomes" id="UP000032142"/>
    </source>
</evidence>